<evidence type="ECO:0008006" key="5">
    <source>
        <dbReference type="Google" id="ProtNLM"/>
    </source>
</evidence>
<feature type="compositionally biased region" description="Basic and acidic residues" evidence="1">
    <location>
        <begin position="67"/>
        <end position="89"/>
    </location>
</feature>
<keyword evidence="2" id="KW-1133">Transmembrane helix</keyword>
<dbReference type="Pfam" id="PF12685">
    <property type="entry name" value="SpoIIIAH"/>
    <property type="match status" value="1"/>
</dbReference>
<dbReference type="Proteomes" id="UP000188603">
    <property type="component" value="Chromosome"/>
</dbReference>
<organism evidence="3 4">
    <name type="scientific">Novibacillus thermophilus</name>
    <dbReference type="NCBI Taxonomy" id="1471761"/>
    <lineage>
        <taxon>Bacteria</taxon>
        <taxon>Bacillati</taxon>
        <taxon>Bacillota</taxon>
        <taxon>Bacilli</taxon>
        <taxon>Bacillales</taxon>
        <taxon>Thermoactinomycetaceae</taxon>
        <taxon>Novibacillus</taxon>
    </lineage>
</organism>
<dbReference type="InterPro" id="IPR038503">
    <property type="entry name" value="SpoIIIAH_sf"/>
</dbReference>
<protein>
    <recommendedName>
        <fullName evidence="5">Stage III sporulation protein AH</fullName>
    </recommendedName>
</protein>
<dbReference type="STRING" id="1471761.B0W44_13300"/>
<dbReference type="AlphaFoldDB" id="A0A1U9K993"/>
<reference evidence="3 4" key="1">
    <citation type="journal article" date="2015" name="Int. J. Syst. Evol. Microbiol.">
        <title>Novibacillus thermophilus gen. nov., sp. nov., a Gram-staining-negative and moderately thermophilic member of the family Thermoactinomycetaceae.</title>
        <authorList>
            <person name="Yang G."/>
            <person name="Chen J."/>
            <person name="Zhou S."/>
        </authorList>
    </citation>
    <scope>NUCLEOTIDE SEQUENCE [LARGE SCALE GENOMIC DNA]</scope>
    <source>
        <strain evidence="3 4">SG-1</strain>
    </source>
</reference>
<evidence type="ECO:0000256" key="1">
    <source>
        <dbReference type="SAM" id="MobiDB-lite"/>
    </source>
</evidence>
<gene>
    <name evidence="3" type="ORF">B0W44_13300</name>
</gene>
<dbReference type="EMBL" id="CP019699">
    <property type="protein sequence ID" value="AQS56591.1"/>
    <property type="molecule type" value="Genomic_DNA"/>
</dbReference>
<feature type="region of interest" description="Disordered" evidence="1">
    <location>
        <begin position="55"/>
        <end position="100"/>
    </location>
</feature>
<dbReference type="Gene3D" id="1.10.287.4300">
    <property type="entry name" value="Stage III sporulation protein AH-like"/>
    <property type="match status" value="1"/>
</dbReference>
<keyword evidence="4" id="KW-1185">Reference proteome</keyword>
<dbReference type="InterPro" id="IPR024232">
    <property type="entry name" value="SpoIIIAH"/>
</dbReference>
<accession>A0A1U9K993</accession>
<keyword evidence="2" id="KW-0472">Membrane</keyword>
<keyword evidence="2" id="KW-0812">Transmembrane</keyword>
<dbReference type="RefSeq" id="WP_077720448.1">
    <property type="nucleotide sequence ID" value="NZ_CP019699.1"/>
</dbReference>
<dbReference type="OrthoDB" id="2939102at2"/>
<name>A0A1U9K993_9BACL</name>
<proteinExistence type="predicted"/>
<sequence>MSKQTVWLVTMLSLMVVLSAYYIVSGPVEPVDDVAATEEDAEVTTQEANPLELALFGSDGDGEEDAEKGADEAETKEEARDSEGEKTEETGTEDDDTPAISGQDYFLAMQTERSAINSELIEKYTDIMTDPQSSEEQAEAASAKLEELRKTIDQVTEMEELIRGQGYNDALVMHEKGKYDITVQTDSLSKKQAVEILELIQEETDVPATYLTISYHP</sequence>
<evidence type="ECO:0000313" key="4">
    <source>
        <dbReference type="Proteomes" id="UP000188603"/>
    </source>
</evidence>
<evidence type="ECO:0000256" key="2">
    <source>
        <dbReference type="SAM" id="Phobius"/>
    </source>
</evidence>
<evidence type="ECO:0000313" key="3">
    <source>
        <dbReference type="EMBL" id="AQS56591.1"/>
    </source>
</evidence>
<feature type="transmembrane region" description="Helical" evidence="2">
    <location>
        <begin position="6"/>
        <end position="24"/>
    </location>
</feature>
<dbReference type="KEGG" id="ntr:B0W44_13300"/>